<reference evidence="2" key="1">
    <citation type="journal article" date="2019" name="Int. J. Syst. Evol. Microbiol.">
        <title>The Global Catalogue of Microorganisms (GCM) 10K type strain sequencing project: providing services to taxonomists for standard genome sequencing and annotation.</title>
        <authorList>
            <consortium name="The Broad Institute Genomics Platform"/>
            <consortium name="The Broad Institute Genome Sequencing Center for Infectious Disease"/>
            <person name="Wu L."/>
            <person name="Ma J."/>
        </authorList>
    </citation>
    <scope>NUCLEOTIDE SEQUENCE [LARGE SCALE GENOMIC DNA]</scope>
    <source>
        <strain evidence="2">JCM 17664</strain>
    </source>
</reference>
<name>A0ABP8FNB0_9BACT</name>
<dbReference type="RefSeq" id="WP_344977733.1">
    <property type="nucleotide sequence ID" value="NZ_BAABFN010000002.1"/>
</dbReference>
<evidence type="ECO:0000313" key="2">
    <source>
        <dbReference type="Proteomes" id="UP001501207"/>
    </source>
</evidence>
<organism evidence="1 2">
    <name type="scientific">Compostibacter hankyongensis</name>
    <dbReference type="NCBI Taxonomy" id="1007089"/>
    <lineage>
        <taxon>Bacteria</taxon>
        <taxon>Pseudomonadati</taxon>
        <taxon>Bacteroidota</taxon>
        <taxon>Chitinophagia</taxon>
        <taxon>Chitinophagales</taxon>
        <taxon>Chitinophagaceae</taxon>
        <taxon>Compostibacter</taxon>
    </lineage>
</organism>
<accession>A0ABP8FNB0</accession>
<dbReference type="EMBL" id="BAABFN010000002">
    <property type="protein sequence ID" value="GAA4307667.1"/>
    <property type="molecule type" value="Genomic_DNA"/>
</dbReference>
<protein>
    <recommendedName>
        <fullName evidence="3">DUF1735 domain-containing protein</fullName>
    </recommendedName>
</protein>
<sequence length="143" mass="16002">MLLSVLLFACKKENDFVDEDAIGSGVHYYPDILTQHFYDTTSRYNISDANFPQGGKVTFEVDFRAREGVTLINLYATTPDKVTRQVESIPYSSDFYSSVKQADTLFFSYAIPDTVAGNRIDLRVEVVTAAGLSTSQTDYVKVQ</sequence>
<proteinExistence type="predicted"/>
<evidence type="ECO:0008006" key="3">
    <source>
        <dbReference type="Google" id="ProtNLM"/>
    </source>
</evidence>
<gene>
    <name evidence="1" type="ORF">GCM10023143_14490</name>
</gene>
<evidence type="ECO:0000313" key="1">
    <source>
        <dbReference type="EMBL" id="GAA4307667.1"/>
    </source>
</evidence>
<comment type="caution">
    <text evidence="1">The sequence shown here is derived from an EMBL/GenBank/DDBJ whole genome shotgun (WGS) entry which is preliminary data.</text>
</comment>
<keyword evidence="2" id="KW-1185">Reference proteome</keyword>
<dbReference type="Proteomes" id="UP001501207">
    <property type="component" value="Unassembled WGS sequence"/>
</dbReference>